<dbReference type="VEuPathDB" id="PiroplasmaDB:BEWA_040510"/>
<proteinExistence type="predicted"/>
<dbReference type="GeneID" id="15807461"/>
<dbReference type="RefSeq" id="XP_004833465.1">
    <property type="nucleotide sequence ID" value="XM_004833408.1"/>
</dbReference>
<keyword evidence="1" id="KW-0732">Signal</keyword>
<keyword evidence="3" id="KW-1185">Reference proteome</keyword>
<reference evidence="2 3" key="1">
    <citation type="journal article" date="2012" name="BMC Genomics">
        <title>Comparative genomic analysis and phylogenetic position of Theileria equi.</title>
        <authorList>
            <person name="Kappmeyer L.S."/>
            <person name="Thiagarajan M."/>
            <person name="Herndon D.R."/>
            <person name="Ramsay J.D."/>
            <person name="Caler E."/>
            <person name="Djikeng A."/>
            <person name="Gillespie J.J."/>
            <person name="Lau A.O."/>
            <person name="Roalson E.H."/>
            <person name="Silva J.C."/>
            <person name="Silva M.G."/>
            <person name="Suarez C.E."/>
            <person name="Ueti M.W."/>
            <person name="Nene V.M."/>
            <person name="Mealey R.H."/>
            <person name="Knowles D.P."/>
            <person name="Brayton K.A."/>
        </authorList>
    </citation>
    <scope>NUCLEOTIDE SEQUENCE [LARGE SCALE GENOMIC DNA]</scope>
    <source>
        <strain evidence="2 3">WA</strain>
    </source>
</reference>
<name>L1LFS5_THEEQ</name>
<comment type="caution">
    <text evidence="2">The sequence shown here is derived from an EMBL/GenBank/DDBJ whole genome shotgun (WGS) entry which is preliminary data.</text>
</comment>
<evidence type="ECO:0000313" key="2">
    <source>
        <dbReference type="EMBL" id="EKX74013.1"/>
    </source>
</evidence>
<evidence type="ECO:0000313" key="3">
    <source>
        <dbReference type="Proteomes" id="UP000031512"/>
    </source>
</evidence>
<dbReference type="PROSITE" id="PS51257">
    <property type="entry name" value="PROKAR_LIPOPROTEIN"/>
    <property type="match status" value="1"/>
</dbReference>
<accession>L1LFS5</accession>
<sequence>MRVGIFLYFVYTCGFYACYADESLPEGCTLDVAKPDCSKYTQIDCQIDDVQTHVLFPNSKTIERITDGDVTIWNVDQKHERFVYCIVFLRGDKPEFLHVVKETQSGLFNIAYEKFKEDEWEVSKAKFNDKVLKLRSVYQNPSTFSLDVSTNQDSPNCTVIDTMLFGIATRVYAPKGYHHATEVLHGWTSLWRAVGGERCILVMAHFENGNISMVDLWLRGRNNLVKHQYWQRVDDGWKAVDKTVYNHFFKSLSHKSLQGSEFFIVNTLNPDESNFNNVSCSLCKLSNNISS</sequence>
<organism evidence="2 3">
    <name type="scientific">Theileria equi strain WA</name>
    <dbReference type="NCBI Taxonomy" id="1537102"/>
    <lineage>
        <taxon>Eukaryota</taxon>
        <taxon>Sar</taxon>
        <taxon>Alveolata</taxon>
        <taxon>Apicomplexa</taxon>
        <taxon>Aconoidasida</taxon>
        <taxon>Piroplasmida</taxon>
        <taxon>Theileriidae</taxon>
        <taxon>Theileria</taxon>
    </lineage>
</organism>
<evidence type="ECO:0000256" key="1">
    <source>
        <dbReference type="SAM" id="SignalP"/>
    </source>
</evidence>
<gene>
    <name evidence="2" type="ORF">BEWA_040510</name>
</gene>
<evidence type="ECO:0008006" key="4">
    <source>
        <dbReference type="Google" id="ProtNLM"/>
    </source>
</evidence>
<dbReference type="Proteomes" id="UP000031512">
    <property type="component" value="Unassembled WGS sequence"/>
</dbReference>
<dbReference type="AlphaFoldDB" id="L1LFS5"/>
<protein>
    <recommendedName>
        <fullName evidence="4">Signal peptide-containing protein</fullName>
    </recommendedName>
</protein>
<dbReference type="EMBL" id="ACOU01000002">
    <property type="protein sequence ID" value="EKX74013.1"/>
    <property type="molecule type" value="Genomic_DNA"/>
</dbReference>
<feature type="chain" id="PRO_5003952621" description="Signal peptide-containing protein" evidence="1">
    <location>
        <begin position="21"/>
        <end position="291"/>
    </location>
</feature>
<dbReference type="KEGG" id="beq:BEWA_040510"/>
<feature type="signal peptide" evidence="1">
    <location>
        <begin position="1"/>
        <end position="20"/>
    </location>
</feature>